<keyword evidence="2" id="KW-1185">Reference proteome</keyword>
<dbReference type="Proteomes" id="UP000814140">
    <property type="component" value="Unassembled WGS sequence"/>
</dbReference>
<evidence type="ECO:0000313" key="1">
    <source>
        <dbReference type="EMBL" id="KAI0056384.1"/>
    </source>
</evidence>
<dbReference type="EMBL" id="MU277265">
    <property type="protein sequence ID" value="KAI0056384.1"/>
    <property type="molecule type" value="Genomic_DNA"/>
</dbReference>
<reference evidence="1" key="1">
    <citation type="submission" date="2021-03" db="EMBL/GenBank/DDBJ databases">
        <authorList>
            <consortium name="DOE Joint Genome Institute"/>
            <person name="Ahrendt S."/>
            <person name="Looney B.P."/>
            <person name="Miyauchi S."/>
            <person name="Morin E."/>
            <person name="Drula E."/>
            <person name="Courty P.E."/>
            <person name="Chicoki N."/>
            <person name="Fauchery L."/>
            <person name="Kohler A."/>
            <person name="Kuo A."/>
            <person name="Labutti K."/>
            <person name="Pangilinan J."/>
            <person name="Lipzen A."/>
            <person name="Riley R."/>
            <person name="Andreopoulos W."/>
            <person name="He G."/>
            <person name="Johnson J."/>
            <person name="Barry K.W."/>
            <person name="Grigoriev I.V."/>
            <person name="Nagy L."/>
            <person name="Hibbett D."/>
            <person name="Henrissat B."/>
            <person name="Matheny P.B."/>
            <person name="Labbe J."/>
            <person name="Martin F."/>
        </authorList>
    </citation>
    <scope>NUCLEOTIDE SEQUENCE</scope>
    <source>
        <strain evidence="1">HHB10654</strain>
    </source>
</reference>
<gene>
    <name evidence="1" type="ORF">BV25DRAFT_1921024</name>
</gene>
<protein>
    <submittedName>
        <fullName evidence="1">Uncharacterized protein</fullName>
    </submittedName>
</protein>
<organism evidence="1 2">
    <name type="scientific">Artomyces pyxidatus</name>
    <dbReference type="NCBI Taxonomy" id="48021"/>
    <lineage>
        <taxon>Eukaryota</taxon>
        <taxon>Fungi</taxon>
        <taxon>Dikarya</taxon>
        <taxon>Basidiomycota</taxon>
        <taxon>Agaricomycotina</taxon>
        <taxon>Agaricomycetes</taxon>
        <taxon>Russulales</taxon>
        <taxon>Auriscalpiaceae</taxon>
        <taxon>Artomyces</taxon>
    </lineage>
</organism>
<proteinExistence type="predicted"/>
<name>A0ACB8SJ20_9AGAM</name>
<sequence>MNVSIPFDITVRAIGDALLERVAFWETLRPWFLSKCYTLHALHCKQYGPPKIPPVPVCSVPIFGGIDGDAPDHPYAYFGVPNTILPNSRLIRAIKTLEACSPFLPSPRNSRTGSSSRRMLIDDM</sequence>
<evidence type="ECO:0000313" key="2">
    <source>
        <dbReference type="Proteomes" id="UP000814140"/>
    </source>
</evidence>
<accession>A0ACB8SJ20</accession>
<comment type="caution">
    <text evidence="1">The sequence shown here is derived from an EMBL/GenBank/DDBJ whole genome shotgun (WGS) entry which is preliminary data.</text>
</comment>
<reference evidence="1" key="2">
    <citation type="journal article" date="2022" name="New Phytol.">
        <title>Evolutionary transition to the ectomycorrhizal habit in the genomes of a hyperdiverse lineage of mushroom-forming fungi.</title>
        <authorList>
            <person name="Looney B."/>
            <person name="Miyauchi S."/>
            <person name="Morin E."/>
            <person name="Drula E."/>
            <person name="Courty P.E."/>
            <person name="Kohler A."/>
            <person name="Kuo A."/>
            <person name="LaButti K."/>
            <person name="Pangilinan J."/>
            <person name="Lipzen A."/>
            <person name="Riley R."/>
            <person name="Andreopoulos W."/>
            <person name="He G."/>
            <person name="Johnson J."/>
            <person name="Nolan M."/>
            <person name="Tritt A."/>
            <person name="Barry K.W."/>
            <person name="Grigoriev I.V."/>
            <person name="Nagy L.G."/>
            <person name="Hibbett D."/>
            <person name="Henrissat B."/>
            <person name="Matheny P.B."/>
            <person name="Labbe J."/>
            <person name="Martin F.M."/>
        </authorList>
    </citation>
    <scope>NUCLEOTIDE SEQUENCE</scope>
    <source>
        <strain evidence="1">HHB10654</strain>
    </source>
</reference>